<dbReference type="Gene3D" id="3.40.50.10540">
    <property type="entry name" value="Crotonobetainyl-coa:carnitine coa-transferase, domain 1"/>
    <property type="match status" value="1"/>
</dbReference>
<dbReference type="Proteomes" id="UP000011586">
    <property type="component" value="Unassembled WGS sequence"/>
</dbReference>
<keyword evidence="1 3" id="KW-0808">Transferase</keyword>
<feature type="region of interest" description="Disordered" evidence="2">
    <location>
        <begin position="1"/>
        <end position="33"/>
    </location>
</feature>
<feature type="compositionally biased region" description="Acidic residues" evidence="2">
    <location>
        <begin position="1"/>
        <end position="11"/>
    </location>
</feature>
<name>M0E2K8_9EURY</name>
<dbReference type="EMBL" id="AOJK01000064">
    <property type="protein sequence ID" value="ELZ41288.1"/>
    <property type="molecule type" value="Genomic_DNA"/>
</dbReference>
<gene>
    <name evidence="3" type="ORF">C463_13624</name>
</gene>
<dbReference type="Pfam" id="PF02515">
    <property type="entry name" value="CoA_transf_3"/>
    <property type="match status" value="1"/>
</dbReference>
<dbReference type="InterPro" id="IPR023606">
    <property type="entry name" value="CoA-Trfase_III_dom_1_sf"/>
</dbReference>
<dbReference type="RefSeq" id="WP_008444604.1">
    <property type="nucleotide sequence ID" value="NZ_AOJK01000064.1"/>
</dbReference>
<comment type="caution">
    <text evidence="3">The sequence shown here is derived from an EMBL/GenBank/DDBJ whole genome shotgun (WGS) entry which is preliminary data.</text>
</comment>
<sequence>MTDTGDTETDDSGTRDSETGDTGTEGPASGGRILDGVTVLDLSTFVTGGFCSAMLANQGAEVVKIEQPDYGDAVRHSGPPFIEGESPYYWTLSYGKKSLELDLKNDDATEALYELAEEADIFIQNFRPGTAERLDVDYDTLTDHNEDLIYLAISAFGQTGPWRERSGYDLLIQGMSGIMSVTGEADRQPVKVGLPMTDLITAMWAAFGATTALYRREQTGQGEYIDLGMLEATLPWLTKQAGMVFAGEETKRMGTKDPVLAPYQTFETKDGFINICILNEKLWGELCEALDRPDLPADDRFEQNADRVEHLDELEAEIEATLADKTTDEWIEVIAEDAGVPAGPVYSVEEALESPQIEARGTITEIEHPELGEVPVIEHPLKFRNAESGFELPPPLLGEHNREVFRERGYSEAEVDCLAELGVFGDEADDGDGGDHADADD</sequence>
<proteinExistence type="predicted"/>
<dbReference type="STRING" id="1227465.C463_13624"/>
<evidence type="ECO:0000313" key="3">
    <source>
        <dbReference type="EMBL" id="ELZ41288.1"/>
    </source>
</evidence>
<dbReference type="SUPFAM" id="SSF89796">
    <property type="entry name" value="CoA-transferase family III (CaiB/BaiF)"/>
    <property type="match status" value="1"/>
</dbReference>
<evidence type="ECO:0000313" key="4">
    <source>
        <dbReference type="Proteomes" id="UP000011586"/>
    </source>
</evidence>
<keyword evidence="4" id="KW-1185">Reference proteome</keyword>
<dbReference type="Gene3D" id="3.30.1540.10">
    <property type="entry name" value="formyl-coa transferase, domain 3"/>
    <property type="match status" value="1"/>
</dbReference>
<dbReference type="GO" id="GO:0008410">
    <property type="term" value="F:CoA-transferase activity"/>
    <property type="evidence" value="ECO:0007669"/>
    <property type="project" value="TreeGrafter"/>
</dbReference>
<evidence type="ECO:0000256" key="2">
    <source>
        <dbReference type="SAM" id="MobiDB-lite"/>
    </source>
</evidence>
<dbReference type="PANTHER" id="PTHR48207">
    <property type="entry name" value="SUCCINATE--HYDROXYMETHYLGLUTARATE COA-TRANSFERASE"/>
    <property type="match status" value="1"/>
</dbReference>
<dbReference type="PANTHER" id="PTHR48207:SF3">
    <property type="entry name" value="SUCCINATE--HYDROXYMETHYLGLUTARATE COA-TRANSFERASE"/>
    <property type="match status" value="1"/>
</dbReference>
<dbReference type="PATRIC" id="fig|1227465.4.peg.2647"/>
<dbReference type="InterPro" id="IPR044855">
    <property type="entry name" value="CoA-Trfase_III_dom3_sf"/>
</dbReference>
<accession>M0E2K8</accession>
<dbReference type="InterPro" id="IPR003673">
    <property type="entry name" value="CoA-Trfase_fam_III"/>
</dbReference>
<protein>
    <submittedName>
        <fullName evidence="3">Crotonobetainyl-CoA:carnitine CoA-transferase/alpha-methylacyl-CoA racemase</fullName>
    </submittedName>
</protein>
<dbReference type="AlphaFoldDB" id="M0E2K8"/>
<reference evidence="3 4" key="1">
    <citation type="journal article" date="2014" name="PLoS Genet.">
        <title>Phylogenetically driven sequencing of extremely halophilic archaea reveals strategies for static and dynamic osmo-response.</title>
        <authorList>
            <person name="Becker E.A."/>
            <person name="Seitzer P.M."/>
            <person name="Tritt A."/>
            <person name="Larsen D."/>
            <person name="Krusor M."/>
            <person name="Yao A.I."/>
            <person name="Wu D."/>
            <person name="Madern D."/>
            <person name="Eisen J.A."/>
            <person name="Darling A.E."/>
            <person name="Facciotti M.T."/>
        </authorList>
    </citation>
    <scope>NUCLEOTIDE SEQUENCE [LARGE SCALE GENOMIC DNA]</scope>
    <source>
        <strain evidence="3 4">DSM 19288</strain>
    </source>
</reference>
<evidence type="ECO:0000256" key="1">
    <source>
        <dbReference type="ARBA" id="ARBA00022679"/>
    </source>
</evidence>
<organism evidence="3 4">
    <name type="scientific">Halorubrum californiense DSM 19288</name>
    <dbReference type="NCBI Taxonomy" id="1227465"/>
    <lineage>
        <taxon>Archaea</taxon>
        <taxon>Methanobacteriati</taxon>
        <taxon>Methanobacteriota</taxon>
        <taxon>Stenosarchaea group</taxon>
        <taxon>Halobacteria</taxon>
        <taxon>Halobacteriales</taxon>
        <taxon>Haloferacaceae</taxon>
        <taxon>Halorubrum</taxon>
    </lineage>
</organism>
<dbReference type="InterPro" id="IPR050483">
    <property type="entry name" value="CoA-transferase_III_domain"/>
</dbReference>